<dbReference type="Ensembl" id="ENSACCT00020005288.1">
    <property type="protein sequence ID" value="ENSACCP00020005074.1"/>
    <property type="gene ID" value="ENSACCG00020003447.1"/>
</dbReference>
<dbReference type="NCBIfam" id="TIGR00879">
    <property type="entry name" value="SP"/>
    <property type="match status" value="1"/>
</dbReference>
<evidence type="ECO:0000256" key="2">
    <source>
        <dbReference type="ARBA" id="ARBA00000618"/>
    </source>
</evidence>
<comment type="catalytic activity">
    <reaction evidence="1">
        <text>D-fructose(out) = D-fructose(in)</text>
        <dbReference type="Rhea" id="RHEA:60372"/>
        <dbReference type="ChEBI" id="CHEBI:37721"/>
    </reaction>
</comment>
<feature type="transmembrane region" description="Helical" evidence="17">
    <location>
        <begin position="455"/>
        <end position="479"/>
    </location>
</feature>
<evidence type="ECO:0000256" key="4">
    <source>
        <dbReference type="ARBA" id="ARBA00004651"/>
    </source>
</evidence>
<dbReference type="GO" id="GO:0016324">
    <property type="term" value="C:apical plasma membrane"/>
    <property type="evidence" value="ECO:0007669"/>
    <property type="project" value="Ensembl"/>
</dbReference>
<feature type="transmembrane region" description="Helical" evidence="17">
    <location>
        <begin position="416"/>
        <end position="434"/>
    </location>
</feature>
<dbReference type="SUPFAM" id="SSF103473">
    <property type="entry name" value="MFS general substrate transporter"/>
    <property type="match status" value="1"/>
</dbReference>
<evidence type="ECO:0000313" key="20">
    <source>
        <dbReference type="Proteomes" id="UP000472275"/>
    </source>
</evidence>
<feature type="transmembrane region" description="Helical" evidence="17">
    <location>
        <begin position="150"/>
        <end position="168"/>
    </location>
</feature>
<feature type="transmembrane region" description="Helical" evidence="17">
    <location>
        <begin position="485"/>
        <end position="503"/>
    </location>
</feature>
<keyword evidence="12 17" id="KW-0472">Membrane</keyword>
<comment type="subcellular location">
    <subcellularLocation>
        <location evidence="4">Cell membrane</location>
        <topology evidence="4">Multi-pass membrane protein</topology>
    </subcellularLocation>
</comment>
<dbReference type="InterPro" id="IPR003663">
    <property type="entry name" value="Sugar/inositol_transpt"/>
</dbReference>
<feature type="transmembrane region" description="Helical" evidence="17">
    <location>
        <begin position="324"/>
        <end position="348"/>
    </location>
</feature>
<evidence type="ECO:0000256" key="5">
    <source>
        <dbReference type="ARBA" id="ARBA00007004"/>
    </source>
</evidence>
<evidence type="ECO:0000256" key="3">
    <source>
        <dbReference type="ARBA" id="ARBA00001787"/>
    </source>
</evidence>
<keyword evidence="8" id="KW-1003">Cell membrane</keyword>
<dbReference type="PRINTS" id="PR01191">
    <property type="entry name" value="GLUCTRSPORT2"/>
</dbReference>
<keyword evidence="11 17" id="KW-1133">Transmembrane helix</keyword>
<dbReference type="GO" id="GO:0005353">
    <property type="term" value="F:fructose transmembrane transporter activity"/>
    <property type="evidence" value="ECO:0007669"/>
    <property type="project" value="Ensembl"/>
</dbReference>
<feature type="transmembrane region" description="Helical" evidence="17">
    <location>
        <begin position="239"/>
        <end position="260"/>
    </location>
</feature>
<feature type="transmembrane region" description="Helical" evidence="17">
    <location>
        <begin position="174"/>
        <end position="197"/>
    </location>
</feature>
<evidence type="ECO:0000256" key="6">
    <source>
        <dbReference type="ARBA" id="ARBA00015977"/>
    </source>
</evidence>
<dbReference type="GO" id="GO:0055056">
    <property type="term" value="F:D-glucose transmembrane transporter activity"/>
    <property type="evidence" value="ECO:0007669"/>
    <property type="project" value="Ensembl"/>
</dbReference>
<evidence type="ECO:0000259" key="18">
    <source>
        <dbReference type="PROSITE" id="PS50850"/>
    </source>
</evidence>
<dbReference type="GO" id="GO:0005737">
    <property type="term" value="C:cytoplasm"/>
    <property type="evidence" value="ECO:0007669"/>
    <property type="project" value="Ensembl"/>
</dbReference>
<dbReference type="Proteomes" id="UP000472275">
    <property type="component" value="Chromosome 10"/>
</dbReference>
<name>A0A663DZC4_AQUCH</name>
<dbReference type="PROSITE" id="PS00217">
    <property type="entry name" value="SUGAR_TRANSPORT_2"/>
    <property type="match status" value="1"/>
</dbReference>
<keyword evidence="9" id="KW-0762">Sugar transport</keyword>
<dbReference type="PRINTS" id="PR00171">
    <property type="entry name" value="SUGRTRNSPORT"/>
</dbReference>
<dbReference type="InterPro" id="IPR002440">
    <property type="entry name" value="Glc_transpt_2"/>
</dbReference>
<feature type="transmembrane region" description="Helical" evidence="17">
    <location>
        <begin position="360"/>
        <end position="381"/>
    </location>
</feature>
<dbReference type="GO" id="GO:0046323">
    <property type="term" value="P:D-glucose import"/>
    <property type="evidence" value="ECO:0007669"/>
    <property type="project" value="TreeGrafter"/>
</dbReference>
<dbReference type="Pfam" id="PF00083">
    <property type="entry name" value="Sugar_tr"/>
    <property type="match status" value="1"/>
</dbReference>
<comment type="catalytic activity">
    <reaction evidence="3">
        <text>L-dehydroascorbate(out) = L-dehydroascorbate(in)</text>
        <dbReference type="Rhea" id="RHEA:60380"/>
        <dbReference type="ChEBI" id="CHEBI:58539"/>
    </reaction>
</comment>
<dbReference type="GeneTree" id="ENSGT00940000155708"/>
<feature type="transmembrane region" description="Helical" evidence="17">
    <location>
        <begin position="209"/>
        <end position="227"/>
    </location>
</feature>
<dbReference type="GO" id="GO:0005903">
    <property type="term" value="C:brush border"/>
    <property type="evidence" value="ECO:0007669"/>
    <property type="project" value="Ensembl"/>
</dbReference>
<dbReference type="InterPro" id="IPR005829">
    <property type="entry name" value="Sugar_transporter_CS"/>
</dbReference>
<comment type="catalytic activity">
    <reaction evidence="15">
        <text>D-galactose(in) = D-galactose(out)</text>
        <dbReference type="Rhea" id="RHEA:34915"/>
        <dbReference type="ChEBI" id="CHEBI:4139"/>
    </reaction>
</comment>
<evidence type="ECO:0000256" key="14">
    <source>
        <dbReference type="ARBA" id="ARBA00032087"/>
    </source>
</evidence>
<reference evidence="19" key="2">
    <citation type="submission" date="2025-09" db="UniProtKB">
        <authorList>
            <consortium name="Ensembl"/>
        </authorList>
    </citation>
    <scope>IDENTIFICATION</scope>
</reference>
<keyword evidence="7 16" id="KW-0813">Transport</keyword>
<dbReference type="FunCoup" id="A0A663DZC4">
    <property type="interactions" value="10"/>
</dbReference>
<evidence type="ECO:0000256" key="15">
    <source>
        <dbReference type="ARBA" id="ARBA00034046"/>
    </source>
</evidence>
<sequence length="542" mass="58695">MGQGTLLLPPALPYRAELRLTHLTGTLVLSVFTAVLGFFQYGYSLGVINAPQKVIEAHYSRVLGIVPPDRHATGAAGEDGTVPIPGTEPWGTTAGTLASPADTSGDLAASPHVLTMYWSLSVSMFAVGGMVSSFTVGWIGDRLGRVKAMLVVNVLSITGNLLMGLAKFGPSHMLIIAGRAVTGLYCGLSSGLVPMYVSEVSPTALRGALGTLHQLAIVTGILISQVLGLDFLLGNDEMWPLLLGLSGVAALLQFFLLLLCPESPRYLYIKLGKVEEAKKSLKRLRGNCDPMKEIAEMEKEKQEAASEKKVSIRQLFTSSKYRQAVIVALMVQISQQFSGINAIFYYSTNIFERAGVDQPVYATIGVGVVNTVFTVISVFLVEKAGRRSLFLAGLMGMLISAMAMTVGLVLLSQFTWMSYVSMVAIFLFVIFFEVGPGPIPWFIVAELFSQGPRPAAIAVAGFCNWACNFIVGMCFQYIADLCGPYVFVIFAALLLVFFLFAYFKVPETKGKSFEEIAAVFRRKKFPAKAMIELEDLRGSEEA</sequence>
<dbReference type="InterPro" id="IPR045263">
    <property type="entry name" value="GLUT"/>
</dbReference>
<dbReference type="GO" id="GO:0005911">
    <property type="term" value="C:cell-cell junction"/>
    <property type="evidence" value="ECO:0007669"/>
    <property type="project" value="Ensembl"/>
</dbReference>
<dbReference type="Gene3D" id="1.20.1250.20">
    <property type="entry name" value="MFS general substrate transporter like domains"/>
    <property type="match status" value="2"/>
</dbReference>
<dbReference type="InterPro" id="IPR036259">
    <property type="entry name" value="MFS_trans_sf"/>
</dbReference>
<keyword evidence="13" id="KW-0325">Glycoprotein</keyword>
<dbReference type="InParanoid" id="A0A663DZC4"/>
<dbReference type="PANTHER" id="PTHR23503:SF27">
    <property type="entry name" value="SOLUTE CARRIER FAMILY 2, FACILITATED GLUCOSE TRANSPORTER MEMBER 2"/>
    <property type="match status" value="1"/>
</dbReference>
<evidence type="ECO:0000256" key="10">
    <source>
        <dbReference type="ARBA" id="ARBA00022692"/>
    </source>
</evidence>
<dbReference type="GO" id="GO:0033300">
    <property type="term" value="F:dehydroascorbic acid transmembrane transporter activity"/>
    <property type="evidence" value="ECO:0007669"/>
    <property type="project" value="Ensembl"/>
</dbReference>
<accession>A0A663DZC4</accession>
<evidence type="ECO:0000256" key="12">
    <source>
        <dbReference type="ARBA" id="ARBA00023136"/>
    </source>
</evidence>
<evidence type="ECO:0000313" key="19">
    <source>
        <dbReference type="Ensembl" id="ENSACCP00020005074.1"/>
    </source>
</evidence>
<dbReference type="CDD" id="cd17431">
    <property type="entry name" value="MFS_GLUT_Class1"/>
    <property type="match status" value="1"/>
</dbReference>
<feature type="transmembrane region" description="Helical" evidence="17">
    <location>
        <begin position="388"/>
        <end position="410"/>
    </location>
</feature>
<dbReference type="GO" id="GO:0035774">
    <property type="term" value="P:positive regulation of insulin secretion involved in cellular response to glucose stimulus"/>
    <property type="evidence" value="ECO:0007669"/>
    <property type="project" value="Ensembl"/>
</dbReference>
<dbReference type="InterPro" id="IPR020846">
    <property type="entry name" value="MFS_dom"/>
</dbReference>
<proteinExistence type="inferred from homology"/>
<evidence type="ECO:0000256" key="11">
    <source>
        <dbReference type="ARBA" id="ARBA00022989"/>
    </source>
</evidence>
<evidence type="ECO:0000256" key="13">
    <source>
        <dbReference type="ARBA" id="ARBA00023180"/>
    </source>
</evidence>
<keyword evidence="10 17" id="KW-0812">Transmembrane</keyword>
<reference evidence="19" key="1">
    <citation type="submission" date="2025-08" db="UniProtKB">
        <authorList>
            <consortium name="Ensembl"/>
        </authorList>
    </citation>
    <scope>IDENTIFICATION</scope>
</reference>
<keyword evidence="20" id="KW-1185">Reference proteome</keyword>
<feature type="transmembrane region" description="Helical" evidence="17">
    <location>
        <begin position="116"/>
        <end position="138"/>
    </location>
</feature>
<evidence type="ECO:0000256" key="9">
    <source>
        <dbReference type="ARBA" id="ARBA00022597"/>
    </source>
</evidence>
<protein>
    <recommendedName>
        <fullName evidence="6">Solute carrier family 2, facilitated glucose transporter member 2</fullName>
    </recommendedName>
    <alternativeName>
        <fullName evidence="14">Glucose transporter type 2, liver</fullName>
    </alternativeName>
</protein>
<dbReference type="PANTHER" id="PTHR23503">
    <property type="entry name" value="SOLUTE CARRIER FAMILY 2"/>
    <property type="match status" value="1"/>
</dbReference>
<dbReference type="GO" id="GO:0005354">
    <property type="term" value="F:galactose transmembrane transporter activity"/>
    <property type="evidence" value="ECO:0007669"/>
    <property type="project" value="Ensembl"/>
</dbReference>
<dbReference type="PROSITE" id="PS50850">
    <property type="entry name" value="MFS"/>
    <property type="match status" value="1"/>
</dbReference>
<comment type="catalytic activity">
    <reaction evidence="2">
        <text>D-glucose(out) = D-glucose(in)</text>
        <dbReference type="Rhea" id="RHEA:60376"/>
        <dbReference type="ChEBI" id="CHEBI:4167"/>
    </reaction>
</comment>
<evidence type="ECO:0000256" key="1">
    <source>
        <dbReference type="ARBA" id="ARBA00000590"/>
    </source>
</evidence>
<evidence type="ECO:0000256" key="17">
    <source>
        <dbReference type="SAM" id="Phobius"/>
    </source>
</evidence>
<dbReference type="AlphaFoldDB" id="A0A663DZC4"/>
<dbReference type="InterPro" id="IPR005828">
    <property type="entry name" value="MFS_sugar_transport-like"/>
</dbReference>
<evidence type="ECO:0000256" key="16">
    <source>
        <dbReference type="RuleBase" id="RU003346"/>
    </source>
</evidence>
<gene>
    <name evidence="19" type="primary">SLC2A2</name>
</gene>
<comment type="similarity">
    <text evidence="5">Belongs to the major facilitator superfamily. Sugar transporter (TC 2.A.1.1) family. Glucose transporter subfamily.</text>
</comment>
<feature type="transmembrane region" description="Helical" evidence="17">
    <location>
        <begin position="20"/>
        <end position="43"/>
    </location>
</feature>
<evidence type="ECO:0000256" key="7">
    <source>
        <dbReference type="ARBA" id="ARBA00022448"/>
    </source>
</evidence>
<organism evidence="19 20">
    <name type="scientific">Aquila chrysaetos chrysaetos</name>
    <dbReference type="NCBI Taxonomy" id="223781"/>
    <lineage>
        <taxon>Eukaryota</taxon>
        <taxon>Metazoa</taxon>
        <taxon>Chordata</taxon>
        <taxon>Craniata</taxon>
        <taxon>Vertebrata</taxon>
        <taxon>Euteleostomi</taxon>
        <taxon>Archelosauria</taxon>
        <taxon>Archosauria</taxon>
        <taxon>Dinosauria</taxon>
        <taxon>Saurischia</taxon>
        <taxon>Theropoda</taxon>
        <taxon>Coelurosauria</taxon>
        <taxon>Aves</taxon>
        <taxon>Neognathae</taxon>
        <taxon>Neoaves</taxon>
        <taxon>Telluraves</taxon>
        <taxon>Accipitrimorphae</taxon>
        <taxon>Accipitriformes</taxon>
        <taxon>Accipitridae</taxon>
        <taxon>Accipitrinae</taxon>
        <taxon>Aquila</taxon>
    </lineage>
</organism>
<dbReference type="PROSITE" id="PS00216">
    <property type="entry name" value="SUGAR_TRANSPORT_1"/>
    <property type="match status" value="1"/>
</dbReference>
<evidence type="ECO:0000256" key="8">
    <source>
        <dbReference type="ARBA" id="ARBA00022475"/>
    </source>
</evidence>
<feature type="domain" description="Major facilitator superfamily (MFS) profile" evidence="18">
    <location>
        <begin position="30"/>
        <end position="509"/>
    </location>
</feature>